<evidence type="ECO:0000256" key="3">
    <source>
        <dbReference type="ARBA" id="ARBA00023157"/>
    </source>
</evidence>
<dbReference type="Gene3D" id="3.40.30.10">
    <property type="entry name" value="Glutaredoxin"/>
    <property type="match status" value="1"/>
</dbReference>
<dbReference type="Pfam" id="PF14289">
    <property type="entry name" value="DUF4369"/>
    <property type="match status" value="1"/>
</dbReference>
<dbReference type="RefSeq" id="WP_135069906.1">
    <property type="nucleotide sequence ID" value="NZ_SPSB01000001.1"/>
</dbReference>
<evidence type="ECO:0000256" key="4">
    <source>
        <dbReference type="ARBA" id="ARBA00023284"/>
    </source>
</evidence>
<keyword evidence="3" id="KW-1015">Disulfide bond</keyword>
<dbReference type="InterPro" id="IPR050553">
    <property type="entry name" value="Thioredoxin_ResA/DsbE_sf"/>
</dbReference>
<keyword evidence="4" id="KW-0676">Redox-active center</keyword>
<evidence type="ECO:0000313" key="8">
    <source>
        <dbReference type="Proteomes" id="UP000297647"/>
    </source>
</evidence>
<comment type="subcellular location">
    <subcellularLocation>
        <location evidence="1">Cell envelope</location>
    </subcellularLocation>
</comment>
<dbReference type="AlphaFoldDB" id="A0A4Y9R1Z2"/>
<dbReference type="PANTHER" id="PTHR42852:SF6">
    <property type="entry name" value="THIOL:DISULFIDE INTERCHANGE PROTEIN DSBE"/>
    <property type="match status" value="1"/>
</dbReference>
<dbReference type="OrthoDB" id="6399635at2"/>
<dbReference type="InterPro" id="IPR025380">
    <property type="entry name" value="DUF4369"/>
</dbReference>
<proteinExistence type="predicted"/>
<dbReference type="EMBL" id="SPSB01000001">
    <property type="protein sequence ID" value="TFV97386.1"/>
    <property type="molecule type" value="Genomic_DNA"/>
</dbReference>
<comment type="caution">
    <text evidence="7">The sequence shown here is derived from an EMBL/GenBank/DDBJ whole genome shotgun (WGS) entry which is preliminary data.</text>
</comment>
<dbReference type="InterPro" id="IPR000866">
    <property type="entry name" value="AhpC/TSA"/>
</dbReference>
<organism evidence="7 8">
    <name type="scientific">Algoriphagus kandeliae</name>
    <dbReference type="NCBI Taxonomy" id="2562278"/>
    <lineage>
        <taxon>Bacteria</taxon>
        <taxon>Pseudomonadati</taxon>
        <taxon>Bacteroidota</taxon>
        <taxon>Cytophagia</taxon>
        <taxon>Cytophagales</taxon>
        <taxon>Cyclobacteriaceae</taxon>
        <taxon>Algoriphagus</taxon>
    </lineage>
</organism>
<reference evidence="7 8" key="1">
    <citation type="submission" date="2019-03" db="EMBL/GenBank/DDBJ databases">
        <title>Algoriphagus sp. nov, a new strain isolated from root system soil of mangrove plant Kandelia.</title>
        <authorList>
            <person name="Yin Q."/>
            <person name="Wang K."/>
            <person name="Song Z."/>
        </authorList>
    </citation>
    <scope>NUCLEOTIDE SEQUENCE [LARGE SCALE GENOMIC DNA]</scope>
    <source>
        <strain evidence="7 8">XY-J91</strain>
    </source>
</reference>
<dbReference type="PANTHER" id="PTHR42852">
    <property type="entry name" value="THIOL:DISULFIDE INTERCHANGE PROTEIN DSBE"/>
    <property type="match status" value="1"/>
</dbReference>
<evidence type="ECO:0000256" key="1">
    <source>
        <dbReference type="ARBA" id="ARBA00004196"/>
    </source>
</evidence>
<keyword evidence="2" id="KW-0201">Cytochrome c-type biogenesis</keyword>
<dbReference type="GO" id="GO:0016209">
    <property type="term" value="F:antioxidant activity"/>
    <property type="evidence" value="ECO:0007669"/>
    <property type="project" value="InterPro"/>
</dbReference>
<evidence type="ECO:0000259" key="6">
    <source>
        <dbReference type="PROSITE" id="PS51352"/>
    </source>
</evidence>
<dbReference type="Proteomes" id="UP000297647">
    <property type="component" value="Unassembled WGS sequence"/>
</dbReference>
<evidence type="ECO:0000256" key="5">
    <source>
        <dbReference type="SAM" id="SignalP"/>
    </source>
</evidence>
<name>A0A4Y9R1Z2_9BACT</name>
<dbReference type="GO" id="GO:0016491">
    <property type="term" value="F:oxidoreductase activity"/>
    <property type="evidence" value="ECO:0007669"/>
    <property type="project" value="InterPro"/>
</dbReference>
<protein>
    <submittedName>
        <fullName evidence="7">AhpC/TSA family protein</fullName>
    </submittedName>
</protein>
<dbReference type="InterPro" id="IPR013766">
    <property type="entry name" value="Thioredoxin_domain"/>
</dbReference>
<dbReference type="GO" id="GO:0030313">
    <property type="term" value="C:cell envelope"/>
    <property type="evidence" value="ECO:0007669"/>
    <property type="project" value="UniProtKB-SubCell"/>
</dbReference>
<dbReference type="PROSITE" id="PS51352">
    <property type="entry name" value="THIOREDOXIN_2"/>
    <property type="match status" value="1"/>
</dbReference>
<dbReference type="PROSITE" id="PS51257">
    <property type="entry name" value="PROKAR_LIPOPROTEIN"/>
    <property type="match status" value="1"/>
</dbReference>
<dbReference type="InterPro" id="IPR036249">
    <property type="entry name" value="Thioredoxin-like_sf"/>
</dbReference>
<dbReference type="SUPFAM" id="SSF52833">
    <property type="entry name" value="Thioredoxin-like"/>
    <property type="match status" value="1"/>
</dbReference>
<evidence type="ECO:0000256" key="2">
    <source>
        <dbReference type="ARBA" id="ARBA00022748"/>
    </source>
</evidence>
<sequence length="372" mass="41865">MKNIMTSLWILSLISLFSCGNSANSEQDGTVEISGKISNAPEGVVVLSQFTDGRPRVLDTLELDSDGSFSYELQIEDPTFYDLNLFGQRSVRLALLKEDVQVNYDFSQPENIQIEGSKDSQEMLKLEKLMADYQADVNALNEAYYEAMSNNDAETIKSIQAQALDLEANQAERVKQTINSMGDSFASLAAIGLLNPKNDFPFLDELINRLDQKYPNTLTIIQLKQQLDELRALAIGAVAPEIALPGPDGEIKKLSDLRGNYVLIDFWAAWCKPCRAENPNVVRLYKEYNSKGFEVFGVSLDRDRDDWVQAIADDQLEWTQVSDLQYFNSEAAQTYQIQAIPATYMIDPEGKIIAKDLRGPTLERKLQELFDK</sequence>
<feature type="signal peptide" evidence="5">
    <location>
        <begin position="1"/>
        <end position="23"/>
    </location>
</feature>
<gene>
    <name evidence="7" type="ORF">E4S40_01650</name>
</gene>
<dbReference type="GO" id="GO:0017004">
    <property type="term" value="P:cytochrome complex assembly"/>
    <property type="evidence" value="ECO:0007669"/>
    <property type="project" value="UniProtKB-KW"/>
</dbReference>
<accession>A0A4Y9R1Z2</accession>
<feature type="chain" id="PRO_5021346231" evidence="5">
    <location>
        <begin position="24"/>
        <end position="372"/>
    </location>
</feature>
<keyword evidence="5" id="KW-0732">Signal</keyword>
<keyword evidence="8" id="KW-1185">Reference proteome</keyword>
<feature type="domain" description="Thioredoxin" evidence="6">
    <location>
        <begin position="233"/>
        <end position="372"/>
    </location>
</feature>
<dbReference type="Pfam" id="PF00578">
    <property type="entry name" value="AhpC-TSA"/>
    <property type="match status" value="1"/>
</dbReference>
<dbReference type="CDD" id="cd02966">
    <property type="entry name" value="TlpA_like_family"/>
    <property type="match status" value="1"/>
</dbReference>
<evidence type="ECO:0000313" key="7">
    <source>
        <dbReference type="EMBL" id="TFV97386.1"/>
    </source>
</evidence>